<dbReference type="InterPro" id="IPR007407">
    <property type="entry name" value="DUF459"/>
</dbReference>
<evidence type="ECO:0000313" key="2">
    <source>
        <dbReference type="EMBL" id="GGF45367.1"/>
    </source>
</evidence>
<feature type="compositionally biased region" description="Low complexity" evidence="1">
    <location>
        <begin position="435"/>
        <end position="453"/>
    </location>
</feature>
<reference evidence="2" key="1">
    <citation type="journal article" date="2014" name="Int. J. Syst. Evol. Microbiol.">
        <title>Complete genome sequence of Corynebacterium casei LMG S-19264T (=DSM 44701T), isolated from a smear-ripened cheese.</title>
        <authorList>
            <consortium name="US DOE Joint Genome Institute (JGI-PGF)"/>
            <person name="Walter F."/>
            <person name="Albersmeier A."/>
            <person name="Kalinowski J."/>
            <person name="Ruckert C."/>
        </authorList>
    </citation>
    <scope>NUCLEOTIDE SEQUENCE</scope>
    <source>
        <strain evidence="2">CCM 7897</strain>
    </source>
</reference>
<dbReference type="Pfam" id="PF04311">
    <property type="entry name" value="DUF459"/>
    <property type="match status" value="1"/>
</dbReference>
<protein>
    <recommendedName>
        <fullName evidence="4">SGNH hydrolase-type esterase domain-containing protein</fullName>
    </recommendedName>
</protein>
<comment type="caution">
    <text evidence="2">The sequence shown here is derived from an EMBL/GenBank/DDBJ whole genome shotgun (WGS) entry which is preliminary data.</text>
</comment>
<dbReference type="AlphaFoldDB" id="A0A917F2W5"/>
<evidence type="ECO:0008006" key="4">
    <source>
        <dbReference type="Google" id="ProtNLM"/>
    </source>
</evidence>
<feature type="region of interest" description="Disordered" evidence="1">
    <location>
        <begin position="390"/>
        <end position="453"/>
    </location>
</feature>
<dbReference type="Gene3D" id="3.40.50.1110">
    <property type="entry name" value="SGNH hydrolase"/>
    <property type="match status" value="1"/>
</dbReference>
<proteinExistence type="predicted"/>
<dbReference type="SUPFAM" id="SSF52266">
    <property type="entry name" value="SGNH hydrolase"/>
    <property type="match status" value="1"/>
</dbReference>
<feature type="compositionally biased region" description="Pro residues" evidence="1">
    <location>
        <begin position="87"/>
        <end position="103"/>
    </location>
</feature>
<dbReference type="Proteomes" id="UP000606044">
    <property type="component" value="Unassembled WGS sequence"/>
</dbReference>
<dbReference type="InterPro" id="IPR036514">
    <property type="entry name" value="SGNH_hydro_sf"/>
</dbReference>
<evidence type="ECO:0000256" key="1">
    <source>
        <dbReference type="SAM" id="MobiDB-lite"/>
    </source>
</evidence>
<sequence>MSRSSSKPDRPARAYTARVRTGLVRVLALALLALAGAGLGGIALLTPAAAQFENPFALRPPGAVPQPSRSAPNWRPPPTFFGIPLGNPNPPPPPIEQPVRRAPPPEPEGIVYSTAAEATQGKKNPPSRFVLVVGDRYGRQIAEGLADAYVSERNSPAVVAITEDTSGFMPRPVDWLSRLPGAIDAGKPDVTVLALGLDDLEPIRDGDSEALPLSDRWAELYGRRMDEVLLTARANNRRVVVVGLAPVQSAAQSADYERLNEILRAHAARVGAVYVSVWDGFVDEEGKYMGSGPAVDGQRRRLRQADGARFTRAGARKLAFFVQKDLTRLLAEPTPETAPTADGSVPLSLTDGPRGAAALVGGPVLPARPVTVPGLPALPPLPTLPVPAVANGEPPKVDPVKVLVDGTPLPAQRGRTDDFSWPPKPPPEKAPPKPAEAAAVPAPAPALPTGAAP</sequence>
<keyword evidence="3" id="KW-1185">Reference proteome</keyword>
<gene>
    <name evidence="2" type="ORF">GCM10007301_01120</name>
</gene>
<dbReference type="EMBL" id="BMCT01000001">
    <property type="protein sequence ID" value="GGF45367.1"/>
    <property type="molecule type" value="Genomic_DNA"/>
</dbReference>
<accession>A0A917F2W5</accession>
<dbReference type="RefSeq" id="WP_188574409.1">
    <property type="nucleotide sequence ID" value="NZ_BMCT01000001.1"/>
</dbReference>
<feature type="region of interest" description="Disordered" evidence="1">
    <location>
        <begin position="84"/>
        <end position="103"/>
    </location>
</feature>
<evidence type="ECO:0000313" key="3">
    <source>
        <dbReference type="Proteomes" id="UP000606044"/>
    </source>
</evidence>
<name>A0A917F2W5_9HYPH</name>
<dbReference type="GO" id="GO:0016788">
    <property type="term" value="F:hydrolase activity, acting on ester bonds"/>
    <property type="evidence" value="ECO:0007669"/>
    <property type="project" value="UniProtKB-ARBA"/>
</dbReference>
<reference evidence="2" key="2">
    <citation type="submission" date="2020-09" db="EMBL/GenBank/DDBJ databases">
        <authorList>
            <person name="Sun Q."/>
            <person name="Sedlacek I."/>
        </authorList>
    </citation>
    <scope>NUCLEOTIDE SEQUENCE</scope>
    <source>
        <strain evidence="2">CCM 7897</strain>
    </source>
</reference>
<organism evidence="2 3">
    <name type="scientific">Azorhizobium oxalatiphilum</name>
    <dbReference type="NCBI Taxonomy" id="980631"/>
    <lineage>
        <taxon>Bacteria</taxon>
        <taxon>Pseudomonadati</taxon>
        <taxon>Pseudomonadota</taxon>
        <taxon>Alphaproteobacteria</taxon>
        <taxon>Hyphomicrobiales</taxon>
        <taxon>Xanthobacteraceae</taxon>
        <taxon>Azorhizobium</taxon>
    </lineage>
</organism>